<feature type="compositionally biased region" description="Polar residues" evidence="15">
    <location>
        <begin position="561"/>
        <end position="572"/>
    </location>
</feature>
<dbReference type="Gene3D" id="1.10.238.180">
    <property type="match status" value="1"/>
</dbReference>
<keyword evidence="4 16" id="KW-0812">Transmembrane</keyword>
<keyword evidence="12" id="KW-0325">Glycoprotein</keyword>
<protein>
    <submittedName>
        <fullName evidence="20">Stromal interaction molecule homolog</fullName>
    </submittedName>
</protein>
<dbReference type="GO" id="GO:0005246">
    <property type="term" value="F:calcium channel regulator activity"/>
    <property type="evidence" value="ECO:0007669"/>
    <property type="project" value="InterPro"/>
</dbReference>
<evidence type="ECO:0000256" key="16">
    <source>
        <dbReference type="SAM" id="Phobius"/>
    </source>
</evidence>
<feature type="signal peptide" evidence="17">
    <location>
        <begin position="1"/>
        <end position="21"/>
    </location>
</feature>
<keyword evidence="2" id="KW-0597">Phosphoprotein</keyword>
<keyword evidence="6 17" id="KW-0732">Signal</keyword>
<dbReference type="InterPro" id="IPR057835">
    <property type="entry name" value="EF-hand_STIM1/2"/>
</dbReference>
<keyword evidence="19" id="KW-1185">Reference proteome</keyword>
<evidence type="ECO:0000256" key="3">
    <source>
        <dbReference type="ARBA" id="ARBA00022568"/>
    </source>
</evidence>
<proteinExistence type="predicted"/>
<dbReference type="RefSeq" id="XP_013386698.1">
    <property type="nucleotide sequence ID" value="XM_013531244.1"/>
</dbReference>
<evidence type="ECO:0000313" key="20">
    <source>
        <dbReference type="RefSeq" id="XP_013386698.1"/>
    </source>
</evidence>
<keyword evidence="7" id="KW-0106">Calcium</keyword>
<evidence type="ECO:0000256" key="1">
    <source>
        <dbReference type="ARBA" id="ARBA00022448"/>
    </source>
</evidence>
<dbReference type="GO" id="GO:0051049">
    <property type="term" value="P:regulation of transport"/>
    <property type="evidence" value="ECO:0007669"/>
    <property type="project" value="UniProtKB-ARBA"/>
</dbReference>
<dbReference type="GO" id="GO:0006874">
    <property type="term" value="P:intracellular calcium ion homeostasis"/>
    <property type="evidence" value="ECO:0007669"/>
    <property type="project" value="TreeGrafter"/>
</dbReference>
<feature type="region of interest" description="Disordered" evidence="15">
    <location>
        <begin position="545"/>
        <end position="701"/>
    </location>
</feature>
<dbReference type="KEGG" id="lak:106156136"/>
<name>A0A1S3HKR8_LINAN</name>
<feature type="coiled-coil region" evidence="14">
    <location>
        <begin position="230"/>
        <end position="330"/>
    </location>
</feature>
<dbReference type="SUPFAM" id="SSF47769">
    <property type="entry name" value="SAM/Pointed domain"/>
    <property type="match status" value="1"/>
</dbReference>
<dbReference type="STRING" id="7574.A0A1S3HKR8"/>
<dbReference type="InParanoid" id="A0A1S3HKR8"/>
<feature type="domain" description="SAM" evidence="18">
    <location>
        <begin position="122"/>
        <end position="180"/>
    </location>
</feature>
<keyword evidence="8 16" id="KW-1133">Transmembrane helix</keyword>
<dbReference type="PANTHER" id="PTHR15136:SF5">
    <property type="entry name" value="STROMAL INTERACTION MOLECULE HOMOLOG"/>
    <property type="match status" value="1"/>
</dbReference>
<keyword evidence="9 14" id="KW-0175">Coiled coil</keyword>
<dbReference type="InterPro" id="IPR032393">
    <property type="entry name" value="SOAR_STIM1/2"/>
</dbReference>
<evidence type="ECO:0000256" key="4">
    <source>
        <dbReference type="ARBA" id="ARBA00022692"/>
    </source>
</evidence>
<evidence type="ECO:0000256" key="10">
    <source>
        <dbReference type="ARBA" id="ARBA00023065"/>
    </source>
</evidence>
<dbReference type="Gene3D" id="1.20.5.340">
    <property type="match status" value="1"/>
</dbReference>
<evidence type="ECO:0000256" key="12">
    <source>
        <dbReference type="ARBA" id="ARBA00023180"/>
    </source>
</evidence>
<dbReference type="InterPro" id="IPR013761">
    <property type="entry name" value="SAM/pointed_sf"/>
</dbReference>
<keyword evidence="10" id="KW-0406">Ion transport</keyword>
<dbReference type="GO" id="GO:0005783">
    <property type="term" value="C:endoplasmic reticulum"/>
    <property type="evidence" value="ECO:0007669"/>
    <property type="project" value="TreeGrafter"/>
</dbReference>
<dbReference type="PANTHER" id="PTHR15136">
    <property type="entry name" value="STROMAL INTERACTION MOLECULE HOMOLOG"/>
    <property type="match status" value="1"/>
</dbReference>
<evidence type="ECO:0000313" key="19">
    <source>
        <dbReference type="Proteomes" id="UP000085678"/>
    </source>
</evidence>
<dbReference type="FunFam" id="1.10.150.50:FF:000009">
    <property type="entry name" value="Stromal interaction molecule 1"/>
    <property type="match status" value="1"/>
</dbReference>
<evidence type="ECO:0000256" key="11">
    <source>
        <dbReference type="ARBA" id="ARBA00023136"/>
    </source>
</evidence>
<dbReference type="Pfam" id="PF16533">
    <property type="entry name" value="SOAR"/>
    <property type="match status" value="1"/>
</dbReference>
<feature type="compositionally biased region" description="Low complexity" evidence="15">
    <location>
        <begin position="585"/>
        <end position="603"/>
    </location>
</feature>
<dbReference type="OrthoDB" id="9986177at2759"/>
<feature type="chain" id="PRO_5010175278" evidence="17">
    <location>
        <begin position="22"/>
        <end position="701"/>
    </location>
</feature>
<gene>
    <name evidence="20" type="primary">LOC106156136</name>
</gene>
<keyword evidence="5" id="KW-0479">Metal-binding</keyword>
<dbReference type="FunFam" id="1.10.238.180:FF:000001">
    <property type="entry name" value="Stromal interaction molecule 1"/>
    <property type="match status" value="1"/>
</dbReference>
<dbReference type="Gene3D" id="1.10.287.3550">
    <property type="match status" value="1"/>
</dbReference>
<dbReference type="Pfam" id="PF25578">
    <property type="entry name" value="EF-hand_STIM1"/>
    <property type="match status" value="1"/>
</dbReference>
<comment type="subcellular location">
    <subcellularLocation>
        <location evidence="13">Endomembrane system</location>
        <topology evidence="13">Single-pass type I membrane protein</topology>
    </subcellularLocation>
</comment>
<reference evidence="20" key="1">
    <citation type="submission" date="2025-08" db="UniProtKB">
        <authorList>
            <consortium name="RefSeq"/>
        </authorList>
    </citation>
    <scope>IDENTIFICATION</scope>
    <source>
        <tissue evidence="20">Gonads</tissue>
    </source>
</reference>
<dbReference type="PROSITE" id="PS50105">
    <property type="entry name" value="SAM_DOMAIN"/>
    <property type="match status" value="1"/>
</dbReference>
<evidence type="ECO:0000256" key="14">
    <source>
        <dbReference type="SAM" id="Coils"/>
    </source>
</evidence>
<evidence type="ECO:0000256" key="2">
    <source>
        <dbReference type="ARBA" id="ARBA00022553"/>
    </source>
</evidence>
<feature type="compositionally biased region" description="Basic and acidic residues" evidence="15">
    <location>
        <begin position="658"/>
        <end position="678"/>
    </location>
</feature>
<dbReference type="FunFam" id="1.10.287.3550:FF:000002">
    <property type="entry name" value="Stromal interaction molecule homolog"/>
    <property type="match status" value="1"/>
</dbReference>
<dbReference type="InterPro" id="IPR001660">
    <property type="entry name" value="SAM"/>
</dbReference>
<keyword evidence="11 16" id="KW-0472">Membrane</keyword>
<evidence type="ECO:0000256" key="13">
    <source>
        <dbReference type="ARBA" id="ARBA00046288"/>
    </source>
</evidence>
<evidence type="ECO:0000256" key="5">
    <source>
        <dbReference type="ARBA" id="ARBA00022723"/>
    </source>
</evidence>
<dbReference type="Gene3D" id="1.10.150.50">
    <property type="entry name" value="Transcription Factor, Ets-1"/>
    <property type="match status" value="1"/>
</dbReference>
<evidence type="ECO:0000256" key="7">
    <source>
        <dbReference type="ARBA" id="ARBA00022837"/>
    </source>
</evidence>
<feature type="compositionally biased region" description="Basic and acidic residues" evidence="15">
    <location>
        <begin position="690"/>
        <end position="701"/>
    </location>
</feature>
<feature type="transmembrane region" description="Helical" evidence="16">
    <location>
        <begin position="203"/>
        <end position="221"/>
    </location>
</feature>
<dbReference type="GO" id="GO:0005509">
    <property type="term" value="F:calcium ion binding"/>
    <property type="evidence" value="ECO:0007669"/>
    <property type="project" value="TreeGrafter"/>
</dbReference>
<organism evidence="19 20">
    <name type="scientific">Lingula anatina</name>
    <name type="common">Brachiopod</name>
    <name type="synonym">Lingula unguis</name>
    <dbReference type="NCBI Taxonomy" id="7574"/>
    <lineage>
        <taxon>Eukaryota</taxon>
        <taxon>Metazoa</taxon>
        <taxon>Spiralia</taxon>
        <taxon>Lophotrochozoa</taxon>
        <taxon>Brachiopoda</taxon>
        <taxon>Linguliformea</taxon>
        <taxon>Lingulata</taxon>
        <taxon>Lingulida</taxon>
        <taxon>Linguloidea</taxon>
        <taxon>Lingulidae</taxon>
        <taxon>Lingula</taxon>
    </lineage>
</organism>
<evidence type="ECO:0000256" key="6">
    <source>
        <dbReference type="ARBA" id="ARBA00022729"/>
    </source>
</evidence>
<accession>A0A1S3HKR8</accession>
<sequence length="701" mass="78953">MIKRSTTTAVTVTLLCVLCVGESQQQAPVTTLKQKAQDFSCPSEDKECNKDKLGFDAISLLHGKLDDDKNGNVDLSESDEFLRDELQYTDGFERHNIFHGNDKQITVDELWVQWKQSEVYNWTVDDVLDWVTVSVDLPQYAENFRVNAVDGTVLPRIAANSNHFLSGILGIKNPVHKQKLSLKAMDVVLFGPPKKGHSYIKDIALVASLVIAIGGCWFAYIQHKYSQSHMKKMITDLDNLQRAEDALTELQEKLHRAQKSQQEVVQEKQHLEAKMKDEIQDAKLEAERLKLAREGTEADMTRLKLAEEELAQVRSALRQAERELENMNWRPPADLQDWLQLTYEIELTHYNTKKLSAERQLAAAKDACERIRKKRSAFMGSLRLAHSSSIDDVDRRIIDARSSLEEVGRDLQERLQRWRQIEELTGFAILTNPGMAQLSSKLYGSSHPQGHDTAAYLRPTDIDDGSDEDIPPGYHAAVAHLAAANQYLRHSCSFPGQLSKVVTELAAKEAKLRQQGARPGEIYALRWRARTRIAHLQALSHASLNGEQRRISRQHAHAQEDTSSSSDVSPTGQVVFGIEESCQNDQSSDKSSTSSQLSTYKQSKSLDRDTMSVSRKPLVNSCSEGSLSTLSEATTEGRKRLGTFPKHSIQSSVPSTVAEEHSSPEEGSTEHLDHSDRKEKKKRKLLPNFLKKDHSDKWKTS</sequence>
<dbReference type="CDD" id="cd11722">
    <property type="entry name" value="SOAR"/>
    <property type="match status" value="1"/>
</dbReference>
<dbReference type="GO" id="GO:0005886">
    <property type="term" value="C:plasma membrane"/>
    <property type="evidence" value="ECO:0007669"/>
    <property type="project" value="TreeGrafter"/>
</dbReference>
<dbReference type="CDD" id="cd09504">
    <property type="entry name" value="SAM_STIM-1_2-like"/>
    <property type="match status" value="1"/>
</dbReference>
<dbReference type="Pfam" id="PF00536">
    <property type="entry name" value="SAM_1"/>
    <property type="match status" value="1"/>
</dbReference>
<keyword evidence="1" id="KW-0813">Transport</keyword>
<dbReference type="Proteomes" id="UP000085678">
    <property type="component" value="Unplaced"/>
</dbReference>
<keyword evidence="3" id="KW-0109">Calcium transport</keyword>
<evidence type="ECO:0000256" key="15">
    <source>
        <dbReference type="SAM" id="MobiDB-lite"/>
    </source>
</evidence>
<evidence type="ECO:0000256" key="17">
    <source>
        <dbReference type="SAM" id="SignalP"/>
    </source>
</evidence>
<dbReference type="FunCoup" id="A0A1S3HKR8">
    <property type="interactions" value="1765"/>
</dbReference>
<evidence type="ECO:0000256" key="8">
    <source>
        <dbReference type="ARBA" id="ARBA00022989"/>
    </source>
</evidence>
<dbReference type="GeneID" id="106156136"/>
<evidence type="ECO:0000259" key="18">
    <source>
        <dbReference type="PROSITE" id="PS50105"/>
    </source>
</evidence>
<evidence type="ECO:0000256" key="9">
    <source>
        <dbReference type="ARBA" id="ARBA00023054"/>
    </source>
</evidence>
<dbReference type="AlphaFoldDB" id="A0A1S3HKR8"/>
<dbReference type="InterPro" id="IPR037608">
    <property type="entry name" value="STIM1/2"/>
</dbReference>
<dbReference type="GO" id="GO:0002115">
    <property type="term" value="P:store-operated calcium entry"/>
    <property type="evidence" value="ECO:0007669"/>
    <property type="project" value="TreeGrafter"/>
</dbReference>
<feature type="compositionally biased region" description="Polar residues" evidence="15">
    <location>
        <begin position="620"/>
        <end position="634"/>
    </location>
</feature>